<keyword evidence="4" id="KW-1185">Reference proteome</keyword>
<keyword evidence="2" id="KW-0560">Oxidoreductase</keyword>
<dbReference type="SUPFAM" id="SSF51735">
    <property type="entry name" value="NAD(P)-binding Rossmann-fold domains"/>
    <property type="match status" value="1"/>
</dbReference>
<accession>A0ABX7LPB7</accession>
<protein>
    <submittedName>
        <fullName evidence="3">SDR family oxidoreductase</fullName>
    </submittedName>
</protein>
<dbReference type="Pfam" id="PF00106">
    <property type="entry name" value="adh_short"/>
    <property type="match status" value="1"/>
</dbReference>
<dbReference type="PANTHER" id="PTHR44196:SF2">
    <property type="entry name" value="SHORT-CHAIN DEHYDROGENASE-RELATED"/>
    <property type="match status" value="1"/>
</dbReference>
<dbReference type="EMBL" id="CP070968">
    <property type="protein sequence ID" value="QSF54680.1"/>
    <property type="molecule type" value="Genomic_DNA"/>
</dbReference>
<evidence type="ECO:0000256" key="1">
    <source>
        <dbReference type="ARBA" id="ARBA00006484"/>
    </source>
</evidence>
<dbReference type="CDD" id="cd05233">
    <property type="entry name" value="SDR_c"/>
    <property type="match status" value="1"/>
</dbReference>
<name>A0ABX7LPB7_9CAUL</name>
<organism evidence="3 4">
    <name type="scientific">Brevundimonas fontaquae</name>
    <dbReference type="NCBI Taxonomy" id="2813778"/>
    <lineage>
        <taxon>Bacteria</taxon>
        <taxon>Pseudomonadati</taxon>
        <taxon>Pseudomonadota</taxon>
        <taxon>Alphaproteobacteria</taxon>
        <taxon>Caulobacterales</taxon>
        <taxon>Caulobacteraceae</taxon>
        <taxon>Brevundimonas</taxon>
    </lineage>
</organism>
<evidence type="ECO:0000256" key="2">
    <source>
        <dbReference type="ARBA" id="ARBA00023002"/>
    </source>
</evidence>
<sequence>MRRISPAPSRPDRAVNRTVLITGASAGIGAALARTYAAENWNVILTARRQAPLQALADELTAAHGVIGTVIPEDLSDPAAPERLVATIAARGLIVDGLVNNAGFSRVTGFLDTDQSAHRAMIQVMLTAPVELSRLLLPGMIQRGFGRVLNVASLAGQMPATGGDTLYGPIKSFLIKASQGLHLETQGTGVHVTVLNPGYTVTEFHDVNGSREQVSSAYPAWMWMDAARVARIGHDACEANRPSVTPGVMNNVMAGLARFLPDGLALRMVANHAKRLDRI</sequence>
<comment type="similarity">
    <text evidence="1">Belongs to the short-chain dehydrogenases/reductases (SDR) family.</text>
</comment>
<dbReference type="PANTHER" id="PTHR44196">
    <property type="entry name" value="DEHYDROGENASE/REDUCTASE SDR FAMILY MEMBER 7B"/>
    <property type="match status" value="1"/>
</dbReference>
<proteinExistence type="inferred from homology"/>
<dbReference type="InterPro" id="IPR036291">
    <property type="entry name" value="NAD(P)-bd_dom_sf"/>
</dbReference>
<dbReference type="PRINTS" id="PR00081">
    <property type="entry name" value="GDHRDH"/>
</dbReference>
<dbReference type="Gene3D" id="3.40.50.720">
    <property type="entry name" value="NAD(P)-binding Rossmann-like Domain"/>
    <property type="match status" value="1"/>
</dbReference>
<evidence type="ECO:0000313" key="3">
    <source>
        <dbReference type="EMBL" id="QSF54680.1"/>
    </source>
</evidence>
<evidence type="ECO:0000313" key="4">
    <source>
        <dbReference type="Proteomes" id="UP000662957"/>
    </source>
</evidence>
<dbReference type="Proteomes" id="UP000662957">
    <property type="component" value="Chromosome"/>
</dbReference>
<dbReference type="InterPro" id="IPR002347">
    <property type="entry name" value="SDR_fam"/>
</dbReference>
<gene>
    <name evidence="3" type="ORF">JX001_02305</name>
</gene>
<reference evidence="3 4" key="1">
    <citation type="submission" date="2021-02" db="EMBL/GenBank/DDBJ databases">
        <title>Brevundimonas sp. CS1 genome sequence.</title>
        <authorList>
            <person name="Lee K."/>
            <person name="Choi Y.-J."/>
            <person name="Son H.-R."/>
        </authorList>
    </citation>
    <scope>NUCLEOTIDE SEQUENCE [LARGE SCALE GENOMIC DNA]</scope>
    <source>
        <strain evidence="3 4">CS1</strain>
    </source>
</reference>
<dbReference type="PIRSF" id="PIRSF000126">
    <property type="entry name" value="11-beta-HSD1"/>
    <property type="match status" value="1"/>
</dbReference>